<dbReference type="EMBL" id="JABFAF010279380">
    <property type="protein sequence ID" value="MBA0881499.1"/>
    <property type="molecule type" value="Genomic_DNA"/>
</dbReference>
<dbReference type="Proteomes" id="UP000593576">
    <property type="component" value="Unassembled WGS sequence"/>
</dbReference>
<evidence type="ECO:0000313" key="2">
    <source>
        <dbReference type="Proteomes" id="UP000593576"/>
    </source>
</evidence>
<comment type="caution">
    <text evidence="1">The sequence shown here is derived from an EMBL/GenBank/DDBJ whole genome shotgun (WGS) entry which is preliminary data.</text>
</comment>
<gene>
    <name evidence="1" type="ORF">Goshw_006870</name>
</gene>
<protein>
    <submittedName>
        <fullName evidence="1">Uncharacterized protein</fullName>
    </submittedName>
</protein>
<keyword evidence="2" id="KW-1185">Reference proteome</keyword>
<name>A0A7J9NGD0_GOSSC</name>
<dbReference type="AlphaFoldDB" id="A0A7J9NGD0"/>
<sequence>MATKENNQISNKNYCETKMGFPFVLESF</sequence>
<evidence type="ECO:0000313" key="1">
    <source>
        <dbReference type="EMBL" id="MBA0881499.1"/>
    </source>
</evidence>
<accession>A0A7J9NGD0</accession>
<organism evidence="1 2">
    <name type="scientific">Gossypium schwendimanii</name>
    <name type="common">Cotton</name>
    <dbReference type="NCBI Taxonomy" id="34291"/>
    <lineage>
        <taxon>Eukaryota</taxon>
        <taxon>Viridiplantae</taxon>
        <taxon>Streptophyta</taxon>
        <taxon>Embryophyta</taxon>
        <taxon>Tracheophyta</taxon>
        <taxon>Spermatophyta</taxon>
        <taxon>Magnoliopsida</taxon>
        <taxon>eudicotyledons</taxon>
        <taxon>Gunneridae</taxon>
        <taxon>Pentapetalae</taxon>
        <taxon>rosids</taxon>
        <taxon>malvids</taxon>
        <taxon>Malvales</taxon>
        <taxon>Malvaceae</taxon>
        <taxon>Malvoideae</taxon>
        <taxon>Gossypium</taxon>
    </lineage>
</organism>
<reference evidence="1 2" key="1">
    <citation type="journal article" date="2019" name="Genome Biol. Evol.">
        <title>Insights into the evolution of the New World diploid cottons (Gossypium, subgenus Houzingenia) based on genome sequencing.</title>
        <authorList>
            <person name="Grover C.E."/>
            <person name="Arick M.A. 2nd"/>
            <person name="Thrash A."/>
            <person name="Conover J.L."/>
            <person name="Sanders W.S."/>
            <person name="Peterson D.G."/>
            <person name="Frelichowski J.E."/>
            <person name="Scheffler J.A."/>
            <person name="Scheffler B.E."/>
            <person name="Wendel J.F."/>
        </authorList>
    </citation>
    <scope>NUCLEOTIDE SEQUENCE [LARGE SCALE GENOMIC DNA]</scope>
    <source>
        <strain evidence="1">1</strain>
        <tissue evidence="1">Leaf</tissue>
    </source>
</reference>
<proteinExistence type="predicted"/>